<dbReference type="InterPro" id="IPR007213">
    <property type="entry name" value="Ppm1/Ppm2/Tcmp"/>
</dbReference>
<dbReference type="AlphaFoldDB" id="A0A8E2JLM4"/>
<comment type="catalytic activity">
    <reaction evidence="1 8">
        <text>[phosphatase 2A protein]-C-terminal L-leucine + S-adenosyl-L-methionine = [phosphatase 2A protein]-C-terminal L-leucine methyl ester + S-adenosyl-L-homocysteine</text>
        <dbReference type="Rhea" id="RHEA:48544"/>
        <dbReference type="Rhea" id="RHEA-COMP:12134"/>
        <dbReference type="Rhea" id="RHEA-COMP:12135"/>
        <dbReference type="ChEBI" id="CHEBI:57856"/>
        <dbReference type="ChEBI" id="CHEBI:59789"/>
        <dbReference type="ChEBI" id="CHEBI:90516"/>
        <dbReference type="ChEBI" id="CHEBI:90517"/>
        <dbReference type="EC" id="2.1.1.233"/>
    </reaction>
</comment>
<protein>
    <recommendedName>
        <fullName evidence="4 8">Leucine carboxyl methyltransferase 1</fullName>
        <ecNumber evidence="3 8">2.1.1.233</ecNumber>
    </recommendedName>
</protein>
<proteinExistence type="inferred from homology"/>
<feature type="compositionally biased region" description="Basic and acidic residues" evidence="10">
    <location>
        <begin position="33"/>
        <end position="45"/>
    </location>
</feature>
<dbReference type="Gene3D" id="3.40.50.150">
    <property type="entry name" value="Vaccinia Virus protein VP39"/>
    <property type="match status" value="1"/>
</dbReference>
<evidence type="ECO:0000256" key="1">
    <source>
        <dbReference type="ARBA" id="ARBA00000724"/>
    </source>
</evidence>
<reference evidence="11 12" key="1">
    <citation type="journal article" date="2016" name="Nat. Commun.">
        <title>Ectomycorrhizal ecology is imprinted in the genome of the dominant symbiotic fungus Cenococcum geophilum.</title>
        <authorList>
            <consortium name="DOE Joint Genome Institute"/>
            <person name="Peter M."/>
            <person name="Kohler A."/>
            <person name="Ohm R.A."/>
            <person name="Kuo A."/>
            <person name="Krutzmann J."/>
            <person name="Morin E."/>
            <person name="Arend M."/>
            <person name="Barry K.W."/>
            <person name="Binder M."/>
            <person name="Choi C."/>
            <person name="Clum A."/>
            <person name="Copeland A."/>
            <person name="Grisel N."/>
            <person name="Haridas S."/>
            <person name="Kipfer T."/>
            <person name="LaButti K."/>
            <person name="Lindquist E."/>
            <person name="Lipzen A."/>
            <person name="Maire R."/>
            <person name="Meier B."/>
            <person name="Mihaltcheva S."/>
            <person name="Molinier V."/>
            <person name="Murat C."/>
            <person name="Poggeler S."/>
            <person name="Quandt C.A."/>
            <person name="Sperisen C."/>
            <person name="Tritt A."/>
            <person name="Tisserant E."/>
            <person name="Crous P.W."/>
            <person name="Henrissat B."/>
            <person name="Nehls U."/>
            <person name="Egli S."/>
            <person name="Spatafora J.W."/>
            <person name="Grigoriev I.V."/>
            <person name="Martin F.M."/>
        </authorList>
    </citation>
    <scope>NUCLEOTIDE SEQUENCE [LARGE SCALE GENOMIC DNA]</scope>
    <source>
        <strain evidence="11 12">CBS 207.34</strain>
    </source>
</reference>
<dbReference type="EMBL" id="KV751160">
    <property type="protein sequence ID" value="OCL01264.1"/>
    <property type="molecule type" value="Genomic_DNA"/>
</dbReference>
<evidence type="ECO:0000256" key="2">
    <source>
        <dbReference type="ARBA" id="ARBA00010703"/>
    </source>
</evidence>
<evidence type="ECO:0000256" key="8">
    <source>
        <dbReference type="PIRNR" id="PIRNR016305"/>
    </source>
</evidence>
<evidence type="ECO:0000313" key="11">
    <source>
        <dbReference type="EMBL" id="OCL01264.1"/>
    </source>
</evidence>
<evidence type="ECO:0000256" key="4">
    <source>
        <dbReference type="ARBA" id="ARBA00017497"/>
    </source>
</evidence>
<dbReference type="Pfam" id="PF04072">
    <property type="entry name" value="LCM"/>
    <property type="match status" value="1"/>
</dbReference>
<feature type="binding site" evidence="9">
    <location>
        <position position="119"/>
    </location>
    <ligand>
        <name>S-adenosyl-L-methionine</name>
        <dbReference type="ChEBI" id="CHEBI:59789"/>
    </ligand>
</feature>
<comment type="function">
    <text evidence="8">Methylates the carboxyl group of the C-terminal leucine residue of protein phosphatase 2A catalytic subunits to form alpha-leucine ester residues.</text>
</comment>
<dbReference type="EC" id="2.1.1.233" evidence="3 8"/>
<comment type="similarity">
    <text evidence="2 8">Belongs to the methyltransferase superfamily. LCMT family.</text>
</comment>
<feature type="binding site" evidence="9">
    <location>
        <position position="222"/>
    </location>
    <ligand>
        <name>S-adenosyl-L-methionine</name>
        <dbReference type="ChEBI" id="CHEBI:59789"/>
    </ligand>
</feature>
<evidence type="ECO:0000256" key="6">
    <source>
        <dbReference type="ARBA" id="ARBA00022679"/>
    </source>
</evidence>
<evidence type="ECO:0000256" key="10">
    <source>
        <dbReference type="SAM" id="MobiDB-lite"/>
    </source>
</evidence>
<dbReference type="PIRSF" id="PIRSF016305">
    <property type="entry name" value="LCM_mtfrase"/>
    <property type="match status" value="1"/>
</dbReference>
<keyword evidence="5 8" id="KW-0489">Methyltransferase</keyword>
<keyword evidence="7 8" id="KW-0949">S-adenosyl-L-methionine</keyword>
<dbReference type="SUPFAM" id="SSF53335">
    <property type="entry name" value="S-adenosyl-L-methionine-dependent methyltransferases"/>
    <property type="match status" value="1"/>
</dbReference>
<gene>
    <name evidence="11" type="ORF">AOQ84DRAFT_393798</name>
</gene>
<evidence type="ECO:0000256" key="7">
    <source>
        <dbReference type="ARBA" id="ARBA00022691"/>
    </source>
</evidence>
<dbReference type="InterPro" id="IPR029063">
    <property type="entry name" value="SAM-dependent_MTases_sf"/>
</dbReference>
<organism evidence="11 12">
    <name type="scientific">Glonium stellatum</name>
    <dbReference type="NCBI Taxonomy" id="574774"/>
    <lineage>
        <taxon>Eukaryota</taxon>
        <taxon>Fungi</taxon>
        <taxon>Dikarya</taxon>
        <taxon>Ascomycota</taxon>
        <taxon>Pezizomycotina</taxon>
        <taxon>Dothideomycetes</taxon>
        <taxon>Pleosporomycetidae</taxon>
        <taxon>Gloniales</taxon>
        <taxon>Gloniaceae</taxon>
        <taxon>Glonium</taxon>
    </lineage>
</organism>
<evidence type="ECO:0000256" key="9">
    <source>
        <dbReference type="PIRSR" id="PIRSR016305-1"/>
    </source>
</evidence>
<evidence type="ECO:0000313" key="12">
    <source>
        <dbReference type="Proteomes" id="UP000250140"/>
    </source>
</evidence>
<name>A0A8E2JLM4_9PEZI</name>
<dbReference type="PANTHER" id="PTHR13600">
    <property type="entry name" value="LEUCINE CARBOXYL METHYLTRANSFERASE"/>
    <property type="match status" value="1"/>
</dbReference>
<dbReference type="Proteomes" id="UP000250140">
    <property type="component" value="Unassembled WGS sequence"/>
</dbReference>
<sequence>MPAPEIPNLKSLLASRRGGQQRGRGRGILTSGAKHESSDADKDRAVQNTDQDAATSRLSCIELGYLEDPFAKAFATQPTIRRLPLLNRGTYVRTTAIDILVDKFLSTSPTELKQIVSLGAGTDTRYYRILSKYPSIKVIYHEFDFPSNTATKIATIQKTPSLLAQIRQSLLDPSDLKISVDKTFLTSPFYNIHAIDLRTFSTSPAPTIPNLSATTPTLLLSECCLIYLQPADASAILFSFLTTLIPAPTPVAVVLYEPIRPHDAFGRTMEANLASRNIHLHTLKKYGSLTRQRIRLKSAGFEHGFKAADTGFIWQKWIAEEEKERVAALEMLDEFEELELLLTHYCVAWGWRDRGEEALFGKAWAEVQEQERDDEVG</sequence>
<accession>A0A8E2JLM4</accession>
<dbReference type="OrthoDB" id="203237at2759"/>
<feature type="binding site" evidence="9">
    <location>
        <begin position="196"/>
        <end position="197"/>
    </location>
    <ligand>
        <name>S-adenosyl-L-methionine</name>
        <dbReference type="ChEBI" id="CHEBI:59789"/>
    </ligand>
</feature>
<keyword evidence="6 8" id="KW-0808">Transferase</keyword>
<evidence type="ECO:0000256" key="3">
    <source>
        <dbReference type="ARBA" id="ARBA00012834"/>
    </source>
</evidence>
<dbReference type="InterPro" id="IPR016651">
    <property type="entry name" value="LCMT1"/>
</dbReference>
<keyword evidence="12" id="KW-1185">Reference proteome</keyword>
<dbReference type="PANTHER" id="PTHR13600:SF21">
    <property type="entry name" value="LEUCINE CARBOXYL METHYLTRANSFERASE 1"/>
    <property type="match status" value="1"/>
</dbReference>
<feature type="binding site" evidence="9">
    <location>
        <position position="93"/>
    </location>
    <ligand>
        <name>S-adenosyl-L-methionine</name>
        <dbReference type="ChEBI" id="CHEBI:59789"/>
    </ligand>
</feature>
<dbReference type="GO" id="GO:0018423">
    <property type="term" value="F:protein C-terminal leucine carboxyl O-methyltransferase activity"/>
    <property type="evidence" value="ECO:0007669"/>
    <property type="project" value="UniProtKB-EC"/>
</dbReference>
<feature type="region of interest" description="Disordered" evidence="10">
    <location>
        <begin position="1"/>
        <end position="51"/>
    </location>
</feature>
<evidence type="ECO:0000256" key="5">
    <source>
        <dbReference type="ARBA" id="ARBA00022603"/>
    </source>
</evidence>
<dbReference type="GO" id="GO:0032259">
    <property type="term" value="P:methylation"/>
    <property type="evidence" value="ECO:0007669"/>
    <property type="project" value="UniProtKB-KW"/>
</dbReference>